<keyword evidence="3" id="KW-1185">Reference proteome</keyword>
<dbReference type="GO" id="GO:0016740">
    <property type="term" value="F:transferase activity"/>
    <property type="evidence" value="ECO:0007669"/>
    <property type="project" value="UniProtKB-KW"/>
</dbReference>
<keyword evidence="2" id="KW-0808">Transferase</keyword>
<organism evidence="2 3">
    <name type="scientific">Chryseobacterium pennipullorum</name>
    <dbReference type="NCBI Taxonomy" id="2258963"/>
    <lineage>
        <taxon>Bacteria</taxon>
        <taxon>Pseudomonadati</taxon>
        <taxon>Bacteroidota</taxon>
        <taxon>Flavobacteriia</taxon>
        <taxon>Flavobacteriales</taxon>
        <taxon>Weeksellaceae</taxon>
        <taxon>Chryseobacterium group</taxon>
        <taxon>Chryseobacterium</taxon>
    </lineage>
</organism>
<dbReference type="Gene3D" id="3.90.550.10">
    <property type="entry name" value="Spore Coat Polysaccharide Biosynthesis Protein SpsA, Chain A"/>
    <property type="match status" value="1"/>
</dbReference>
<dbReference type="AlphaFoldDB" id="A0A3D9B8L3"/>
<feature type="domain" description="Glycosyltransferase 2-like" evidence="1">
    <location>
        <begin position="9"/>
        <end position="192"/>
    </location>
</feature>
<evidence type="ECO:0000259" key="1">
    <source>
        <dbReference type="Pfam" id="PF00535"/>
    </source>
</evidence>
<proteinExistence type="predicted"/>
<dbReference type="Pfam" id="PF00535">
    <property type="entry name" value="Glycos_transf_2"/>
    <property type="match status" value="1"/>
</dbReference>
<dbReference type="EMBL" id="QNVV01000002">
    <property type="protein sequence ID" value="REC49596.1"/>
    <property type="molecule type" value="Genomic_DNA"/>
</dbReference>
<accession>A0A3D9B8L3</accession>
<dbReference type="InterPro" id="IPR029044">
    <property type="entry name" value="Nucleotide-diphossugar_trans"/>
</dbReference>
<comment type="caution">
    <text evidence="2">The sequence shown here is derived from an EMBL/GenBank/DDBJ whole genome shotgun (WGS) entry which is preliminary data.</text>
</comment>
<name>A0A3D9B8L3_9FLAO</name>
<protein>
    <submittedName>
        <fullName evidence="2">Glycosyltransferase family 2 protein</fullName>
    </submittedName>
</protein>
<dbReference type="SUPFAM" id="SSF53448">
    <property type="entry name" value="Nucleotide-diphospho-sugar transferases"/>
    <property type="match status" value="1"/>
</dbReference>
<sequence>MTMKITGCIVLYQNNKEILKKAIDSFLSTELDIVLYLIDNSPTNALKSIVNDQRVEYIFNNANLGFGKAHNIGIERSLALNANYHLVLNPDIYFEKTEIPKMISFMEENEKIGHLMPKIKYPDNRIQYLCKRNPTPFDLFARRFMPKGLQKYFKDRMDKYEYKDHSYDEIIYDIPYFSGCFMLFRNSILKRVGGFDERIFMYIEDADITRRFLQVSHTVYFPKAEVYHHYGKGSYKSFKLMFYNLHGAFIYFKKWGW</sequence>
<dbReference type="OrthoDB" id="9771846at2"/>
<reference evidence="2 3" key="1">
    <citation type="submission" date="2018-06" db="EMBL/GenBank/DDBJ databases">
        <title>Novel Chryseobacterium species.</title>
        <authorList>
            <person name="Newman J."/>
            <person name="Hugo C."/>
            <person name="Oosthuizen L."/>
            <person name="Charimba G."/>
        </authorList>
    </citation>
    <scope>NUCLEOTIDE SEQUENCE [LARGE SCALE GENOMIC DNA]</scope>
    <source>
        <strain evidence="2 3">7_F195</strain>
    </source>
</reference>
<evidence type="ECO:0000313" key="2">
    <source>
        <dbReference type="EMBL" id="REC49596.1"/>
    </source>
</evidence>
<dbReference type="InterPro" id="IPR001173">
    <property type="entry name" value="Glyco_trans_2-like"/>
</dbReference>
<dbReference type="Proteomes" id="UP000256257">
    <property type="component" value="Unassembled WGS sequence"/>
</dbReference>
<gene>
    <name evidence="2" type="ORF">DRF67_03770</name>
</gene>
<dbReference type="PANTHER" id="PTHR43179:SF10">
    <property type="entry name" value="GLYCOSYL TRANSFERASE"/>
    <property type="match status" value="1"/>
</dbReference>
<dbReference type="PANTHER" id="PTHR43179">
    <property type="entry name" value="RHAMNOSYLTRANSFERASE WBBL"/>
    <property type="match status" value="1"/>
</dbReference>
<evidence type="ECO:0000313" key="3">
    <source>
        <dbReference type="Proteomes" id="UP000256257"/>
    </source>
</evidence>